<feature type="transmembrane region" description="Helical" evidence="1">
    <location>
        <begin position="6"/>
        <end position="22"/>
    </location>
</feature>
<evidence type="ECO:0000256" key="1">
    <source>
        <dbReference type="SAM" id="Phobius"/>
    </source>
</evidence>
<sequence>MKAFIWIADCVLVLIIASLAVYRGPAQMESLRLVLKQLQQVYGKTLSLFKGVALVGVAKSR</sequence>
<protein>
    <submittedName>
        <fullName evidence="2">Gustatory receptor GR8.2</fullName>
    </submittedName>
</protein>
<reference evidence="2" key="1">
    <citation type="journal article" date="2018" name="Comp. Biochem. Physiol. Part D Genomics Proteomics">
        <title>Analysis of the grapevine moth Lobesia botrana antennal transcriptome and expression of odorant-binding and chemosensory proteins.</title>
        <authorList>
            <person name="Rojas V."/>
            <person name="Jimenez H."/>
            <person name="Palma-Millanao R."/>
            <person name="Gonzalez-Gonzalez A."/>
            <person name="Machuca J."/>
            <person name="Godoy R."/>
            <person name="Ceballos R."/>
            <person name="Mutis A."/>
            <person name="Venthur H."/>
        </authorList>
    </citation>
    <scope>NUCLEOTIDE SEQUENCE</scope>
</reference>
<evidence type="ECO:0000313" key="2">
    <source>
        <dbReference type="EMBL" id="AXF48826.1"/>
    </source>
</evidence>
<keyword evidence="1" id="KW-1133">Transmembrane helix</keyword>
<keyword evidence="1" id="KW-0472">Membrane</keyword>
<proteinExistence type="evidence at transcript level"/>
<dbReference type="EMBL" id="MG820655">
    <property type="protein sequence ID" value="AXF48826.1"/>
    <property type="molecule type" value="mRNA"/>
</dbReference>
<keyword evidence="2" id="KW-0675">Receptor</keyword>
<organism evidence="2">
    <name type="scientific">Lobesia botrana</name>
    <dbReference type="NCBI Taxonomy" id="209534"/>
    <lineage>
        <taxon>Eukaryota</taxon>
        <taxon>Metazoa</taxon>
        <taxon>Ecdysozoa</taxon>
        <taxon>Arthropoda</taxon>
        <taxon>Hexapoda</taxon>
        <taxon>Insecta</taxon>
        <taxon>Pterygota</taxon>
        <taxon>Neoptera</taxon>
        <taxon>Endopterygota</taxon>
        <taxon>Lepidoptera</taxon>
        <taxon>Glossata</taxon>
        <taxon>Ditrysia</taxon>
        <taxon>Tortricoidea</taxon>
        <taxon>Tortricidae</taxon>
        <taxon>Olethreutinae</taxon>
        <taxon>Olethreutini</taxon>
        <taxon>Lobesia</taxon>
    </lineage>
</organism>
<keyword evidence="1" id="KW-0812">Transmembrane</keyword>
<name>A0A345BF02_9NEOP</name>
<accession>A0A345BF02</accession>
<dbReference type="AlphaFoldDB" id="A0A345BF02"/>